<dbReference type="SUPFAM" id="SSF82697">
    <property type="entry name" value="PurS-like"/>
    <property type="match status" value="1"/>
</dbReference>
<dbReference type="InterPro" id="IPR036604">
    <property type="entry name" value="PurS-like_sf"/>
</dbReference>
<accession>A0ABW6DBI6</accession>
<protein>
    <recommendedName>
        <fullName evidence="6">Phosphoribosylformylglycinamidine synthase subunit PurS</fullName>
        <shortName evidence="6">FGAM synthase</shortName>
        <ecNumber evidence="6">6.3.5.3</ecNumber>
    </recommendedName>
    <alternativeName>
        <fullName evidence="6">Formylglycinamide ribonucleotide amidotransferase subunit III</fullName>
        <shortName evidence="6">FGAR amidotransferase III</shortName>
        <shortName evidence="6">FGAR-AT III</shortName>
    </alternativeName>
    <alternativeName>
        <fullName evidence="6">Phosphoribosylformylglycinamidine synthase subunit III</fullName>
    </alternativeName>
</protein>
<evidence type="ECO:0000256" key="3">
    <source>
        <dbReference type="ARBA" id="ARBA00022741"/>
    </source>
</evidence>
<comment type="subunit">
    <text evidence="6">Part of the FGAM synthase complex composed of 1 PurL, 1 PurQ and 2 PurS subunits.</text>
</comment>
<comment type="catalytic activity">
    <reaction evidence="6">
        <text>N(2)-formyl-N(1)-(5-phospho-beta-D-ribosyl)glycinamide + L-glutamine + ATP + H2O = 2-formamido-N(1)-(5-O-phospho-beta-D-ribosyl)acetamidine + L-glutamate + ADP + phosphate + H(+)</text>
        <dbReference type="Rhea" id="RHEA:17129"/>
        <dbReference type="ChEBI" id="CHEBI:15377"/>
        <dbReference type="ChEBI" id="CHEBI:15378"/>
        <dbReference type="ChEBI" id="CHEBI:29985"/>
        <dbReference type="ChEBI" id="CHEBI:30616"/>
        <dbReference type="ChEBI" id="CHEBI:43474"/>
        <dbReference type="ChEBI" id="CHEBI:58359"/>
        <dbReference type="ChEBI" id="CHEBI:147286"/>
        <dbReference type="ChEBI" id="CHEBI:147287"/>
        <dbReference type="ChEBI" id="CHEBI:456216"/>
        <dbReference type="EC" id="6.3.5.3"/>
    </reaction>
</comment>
<keyword evidence="1 6" id="KW-0963">Cytoplasm</keyword>
<comment type="pathway">
    <text evidence="6">Purine metabolism; IMP biosynthesis via de novo pathway; 5-amino-1-(5-phospho-D-ribosyl)imidazole from N(2)-formyl-N(1)-(5-phospho-D-ribosyl)glycinamide: step 1/2.</text>
</comment>
<evidence type="ECO:0000313" key="8">
    <source>
        <dbReference type="Proteomes" id="UP001598138"/>
    </source>
</evidence>
<keyword evidence="3 6" id="KW-0547">Nucleotide-binding</keyword>
<dbReference type="HAMAP" id="MF_01926">
    <property type="entry name" value="PurS"/>
    <property type="match status" value="1"/>
</dbReference>
<evidence type="ECO:0000313" key="7">
    <source>
        <dbReference type="EMBL" id="MFD3393495.1"/>
    </source>
</evidence>
<keyword evidence="4 6" id="KW-0658">Purine biosynthesis</keyword>
<name>A0ABW6DBI6_9BACT</name>
<gene>
    <name evidence="6 7" type="primary">purS</name>
    <name evidence="7" type="ORF">U0R10_02565</name>
</gene>
<dbReference type="InterPro" id="IPR003850">
    <property type="entry name" value="PurS"/>
</dbReference>
<comment type="similarity">
    <text evidence="6">Belongs to the PurS family.</text>
</comment>
<dbReference type="Gene3D" id="3.30.1280.10">
    <property type="entry name" value="Phosphoribosylformylglycinamidine synthase subunit PurS"/>
    <property type="match status" value="1"/>
</dbReference>
<dbReference type="GO" id="GO:0004642">
    <property type="term" value="F:phosphoribosylformylglycinamidine synthase activity"/>
    <property type="evidence" value="ECO:0007669"/>
    <property type="project" value="UniProtKB-EC"/>
</dbReference>
<proteinExistence type="inferred from homology"/>
<comment type="subcellular location">
    <subcellularLocation>
        <location evidence="6">Cytoplasm</location>
    </subcellularLocation>
</comment>
<dbReference type="RefSeq" id="WP_377982183.1">
    <property type="nucleotide sequence ID" value="NZ_JBBKXZ010000001.1"/>
</dbReference>
<keyword evidence="2 6" id="KW-0436">Ligase</keyword>
<dbReference type="EC" id="6.3.5.3" evidence="6"/>
<dbReference type="PANTHER" id="PTHR34696">
    <property type="entry name" value="PHOSPHORIBOSYLFORMYLGLYCINAMIDINE SYNTHASE SUBUNIT PURS"/>
    <property type="match status" value="1"/>
</dbReference>
<keyword evidence="5 6" id="KW-0067">ATP-binding</keyword>
<keyword evidence="8" id="KW-1185">Reference proteome</keyword>
<organism evidence="7 8">
    <name type="scientific">Aquirufa avitistagni</name>
    <dbReference type="NCBI Taxonomy" id="3104728"/>
    <lineage>
        <taxon>Bacteria</taxon>
        <taxon>Pseudomonadati</taxon>
        <taxon>Bacteroidota</taxon>
        <taxon>Cytophagia</taxon>
        <taxon>Cytophagales</taxon>
        <taxon>Flectobacillaceae</taxon>
        <taxon>Aquirufa</taxon>
    </lineage>
</organism>
<dbReference type="Proteomes" id="UP001598138">
    <property type="component" value="Unassembled WGS sequence"/>
</dbReference>
<evidence type="ECO:0000256" key="5">
    <source>
        <dbReference type="ARBA" id="ARBA00022840"/>
    </source>
</evidence>
<dbReference type="PANTHER" id="PTHR34696:SF1">
    <property type="entry name" value="PHOSPHORIBOSYLFORMYLGLYCINAMIDINE SYNTHASE SUBUNIT PURS"/>
    <property type="match status" value="1"/>
</dbReference>
<reference evidence="7 8" key="1">
    <citation type="submission" date="2024-03" db="EMBL/GenBank/DDBJ databases">
        <title>Aquirufa genome sequencing.</title>
        <authorList>
            <person name="Pitt A."/>
            <person name="Hahn M.W."/>
        </authorList>
    </citation>
    <scope>NUCLEOTIDE SEQUENCE [LARGE SCALE GENOMIC DNA]</scope>
    <source>
        <strain evidence="7 8">OSTEICH-129V</strain>
    </source>
</reference>
<evidence type="ECO:0000256" key="4">
    <source>
        <dbReference type="ARBA" id="ARBA00022755"/>
    </source>
</evidence>
<sequence length="83" mass="9217">MKFIAEINVMPQKEILDPQGKAVRIGLQNLNITQVSDVRIGKHITLQLEAASEAVAHEIVTEACKKLLANLIMEEFEFTLTAV</sequence>
<dbReference type="EMBL" id="JBBKXZ010000001">
    <property type="protein sequence ID" value="MFD3393495.1"/>
    <property type="molecule type" value="Genomic_DNA"/>
</dbReference>
<dbReference type="NCBIfam" id="NF004630">
    <property type="entry name" value="PRK05974.1"/>
    <property type="match status" value="1"/>
</dbReference>
<comment type="caution">
    <text evidence="7">The sequence shown here is derived from an EMBL/GenBank/DDBJ whole genome shotgun (WGS) entry which is preliminary data.</text>
</comment>
<evidence type="ECO:0000256" key="1">
    <source>
        <dbReference type="ARBA" id="ARBA00022490"/>
    </source>
</evidence>
<dbReference type="Pfam" id="PF02700">
    <property type="entry name" value="PurS"/>
    <property type="match status" value="1"/>
</dbReference>
<dbReference type="NCBIfam" id="TIGR00302">
    <property type="entry name" value="phosphoribosylformylglycinamidine synthase subunit PurS"/>
    <property type="match status" value="1"/>
</dbReference>
<evidence type="ECO:0000256" key="2">
    <source>
        <dbReference type="ARBA" id="ARBA00022598"/>
    </source>
</evidence>
<evidence type="ECO:0000256" key="6">
    <source>
        <dbReference type="HAMAP-Rule" id="MF_01926"/>
    </source>
</evidence>
<comment type="function">
    <text evidence="6">Part of the phosphoribosylformylglycinamidine synthase complex involved in the purines biosynthetic pathway. Catalyzes the ATP-dependent conversion of formylglycinamide ribonucleotide (FGAR) and glutamine to yield formylglycinamidine ribonucleotide (FGAM) and glutamate. The FGAM synthase complex is composed of three subunits. PurQ produces an ammonia molecule by converting glutamine to glutamate. PurL transfers the ammonia molecule to FGAR to form FGAM in an ATP-dependent manner. PurS interacts with PurQ and PurL and is thought to assist in the transfer of the ammonia molecule from PurQ to PurL.</text>
</comment>